<dbReference type="InterPro" id="IPR006693">
    <property type="entry name" value="AB_hydrolase_lipase"/>
</dbReference>
<dbReference type="Proteomes" id="UP001152798">
    <property type="component" value="Chromosome 5"/>
</dbReference>
<proteinExistence type="inferred from homology"/>
<feature type="domain" description="Serine aminopeptidase S33" evidence="11">
    <location>
        <begin position="96"/>
        <end position="224"/>
    </location>
</feature>
<evidence type="ECO:0000256" key="4">
    <source>
        <dbReference type="ARBA" id="ARBA00022963"/>
    </source>
</evidence>
<feature type="active site" description="Nucleophile" evidence="8">
    <location>
        <position position="167"/>
    </location>
</feature>
<gene>
    <name evidence="12" type="ORF">NEZAVI_LOCUS10238</name>
</gene>
<keyword evidence="13" id="KW-1185">Reference proteome</keyword>
<dbReference type="GO" id="GO:0016042">
    <property type="term" value="P:lipid catabolic process"/>
    <property type="evidence" value="ECO:0007669"/>
    <property type="project" value="UniProtKB-KW"/>
</dbReference>
<dbReference type="SUPFAM" id="SSF53474">
    <property type="entry name" value="alpha/beta-Hydrolases"/>
    <property type="match status" value="1"/>
</dbReference>
<dbReference type="PANTHER" id="PTHR11005">
    <property type="entry name" value="LYSOSOMAL ACID LIPASE-RELATED"/>
    <property type="match status" value="1"/>
</dbReference>
<dbReference type="FunFam" id="3.40.50.1820:FF:000057">
    <property type="entry name" value="Lipase"/>
    <property type="match status" value="1"/>
</dbReference>
<dbReference type="InterPro" id="IPR022742">
    <property type="entry name" value="Hydrolase_4"/>
</dbReference>
<dbReference type="GO" id="GO:0016788">
    <property type="term" value="F:hydrolase activity, acting on ester bonds"/>
    <property type="evidence" value="ECO:0007669"/>
    <property type="project" value="InterPro"/>
</dbReference>
<keyword evidence="2 9" id="KW-0732">Signal</keyword>
<keyword evidence="4 7" id="KW-0442">Lipid degradation</keyword>
<feature type="active site" description="Charge relay system" evidence="8">
    <location>
        <position position="342"/>
    </location>
</feature>
<dbReference type="AlphaFoldDB" id="A0A9P0MQE5"/>
<evidence type="ECO:0000256" key="8">
    <source>
        <dbReference type="PIRSR" id="PIRSR000862-1"/>
    </source>
</evidence>
<feature type="active site" description="Charge relay system" evidence="8">
    <location>
        <position position="373"/>
    </location>
</feature>
<keyword evidence="6" id="KW-0325">Glycoprotein</keyword>
<evidence type="ECO:0000259" key="10">
    <source>
        <dbReference type="Pfam" id="PF04083"/>
    </source>
</evidence>
<reference evidence="12" key="1">
    <citation type="submission" date="2022-01" db="EMBL/GenBank/DDBJ databases">
        <authorList>
            <person name="King R."/>
        </authorList>
    </citation>
    <scope>NUCLEOTIDE SEQUENCE</scope>
</reference>
<comment type="similarity">
    <text evidence="1 7">Belongs to the AB hydrolase superfamily. Lipase family.</text>
</comment>
<feature type="chain" id="PRO_5040384506" description="Lipase" evidence="9">
    <location>
        <begin position="20"/>
        <end position="406"/>
    </location>
</feature>
<dbReference type="OrthoDB" id="9974421at2759"/>
<accession>A0A9P0MQE5</accession>
<evidence type="ECO:0000256" key="6">
    <source>
        <dbReference type="ARBA" id="ARBA00023180"/>
    </source>
</evidence>
<dbReference type="Pfam" id="PF04083">
    <property type="entry name" value="Abhydro_lipase"/>
    <property type="match status" value="1"/>
</dbReference>
<evidence type="ECO:0000256" key="2">
    <source>
        <dbReference type="ARBA" id="ARBA00022729"/>
    </source>
</evidence>
<evidence type="ECO:0000313" key="13">
    <source>
        <dbReference type="Proteomes" id="UP001152798"/>
    </source>
</evidence>
<evidence type="ECO:0000256" key="7">
    <source>
        <dbReference type="PIRNR" id="PIRNR000862"/>
    </source>
</evidence>
<keyword evidence="3 7" id="KW-0378">Hydrolase</keyword>
<dbReference type="InterPro" id="IPR025483">
    <property type="entry name" value="Lipase_euk"/>
</dbReference>
<organism evidence="12 13">
    <name type="scientific">Nezara viridula</name>
    <name type="common">Southern green stink bug</name>
    <name type="synonym">Cimex viridulus</name>
    <dbReference type="NCBI Taxonomy" id="85310"/>
    <lineage>
        <taxon>Eukaryota</taxon>
        <taxon>Metazoa</taxon>
        <taxon>Ecdysozoa</taxon>
        <taxon>Arthropoda</taxon>
        <taxon>Hexapoda</taxon>
        <taxon>Insecta</taxon>
        <taxon>Pterygota</taxon>
        <taxon>Neoptera</taxon>
        <taxon>Paraneoptera</taxon>
        <taxon>Hemiptera</taxon>
        <taxon>Heteroptera</taxon>
        <taxon>Panheteroptera</taxon>
        <taxon>Pentatomomorpha</taxon>
        <taxon>Pentatomoidea</taxon>
        <taxon>Pentatomidae</taxon>
        <taxon>Pentatominae</taxon>
        <taxon>Nezara</taxon>
    </lineage>
</organism>
<feature type="signal peptide" evidence="9">
    <location>
        <begin position="1"/>
        <end position="19"/>
    </location>
</feature>
<evidence type="ECO:0000259" key="11">
    <source>
        <dbReference type="Pfam" id="PF12146"/>
    </source>
</evidence>
<evidence type="ECO:0000256" key="3">
    <source>
        <dbReference type="ARBA" id="ARBA00022801"/>
    </source>
</evidence>
<evidence type="ECO:0000256" key="9">
    <source>
        <dbReference type="SAM" id="SignalP"/>
    </source>
</evidence>
<protein>
    <recommendedName>
        <fullName evidence="7">Lipase</fullName>
    </recommendedName>
</protein>
<dbReference type="EMBL" id="OV725081">
    <property type="protein sequence ID" value="CAH1401154.1"/>
    <property type="molecule type" value="Genomic_DNA"/>
</dbReference>
<evidence type="ECO:0000256" key="1">
    <source>
        <dbReference type="ARBA" id="ARBA00010701"/>
    </source>
</evidence>
<dbReference type="PIRSF" id="PIRSF000862">
    <property type="entry name" value="Steryl_ester_lip"/>
    <property type="match status" value="1"/>
</dbReference>
<dbReference type="InterPro" id="IPR029058">
    <property type="entry name" value="AB_hydrolase_fold"/>
</dbReference>
<feature type="domain" description="Partial AB-hydrolase lipase" evidence="10">
    <location>
        <begin position="38"/>
        <end position="90"/>
    </location>
</feature>
<evidence type="ECO:0000313" key="12">
    <source>
        <dbReference type="EMBL" id="CAH1401154.1"/>
    </source>
</evidence>
<sequence length="406" mass="45978">MMFLIIFLNFFAALHGLEGSNGNTVRSPPVIPHVPSIDQLAARGGYKATNYEIITEDGYSIWLHRIGKNSGSPVLIQHGVMVAADSWIIRGRNKKDLAFMLLDNGYDVWLSNQRGTFFNEYSIKYNRTDPRFWDFSFHESGIYDLPAAIDKILEVRKVEKIFYIGHSLGTITFAVMGTMKPEYNNKVEAAMFMSPVVYLKAVNKLPPLIARIAPIRNIIYTALTNSGNFDLDPRNTEVPGTLKMLCGPQAVTHPLCLGIFGFFAGENPRNMNPEDWSNFLLHVSGTSLKNLVHELQLSTSGEFQQFDYGPIGNMKKYNSMKPPKYDLNLLTTPIGLFWCYNDQFADEESVKRLENALPNLLVSFPIADRTFSHLDMVIGDNANIVLYPYIIKEIDSINKKKMREKL</sequence>
<dbReference type="Pfam" id="PF12146">
    <property type="entry name" value="Hydrolase_4"/>
    <property type="match status" value="1"/>
</dbReference>
<keyword evidence="5" id="KW-0443">Lipid metabolism</keyword>
<dbReference type="Gene3D" id="3.40.50.1820">
    <property type="entry name" value="alpha/beta hydrolase"/>
    <property type="match status" value="1"/>
</dbReference>
<name>A0A9P0MQE5_NEZVI</name>
<evidence type="ECO:0000256" key="5">
    <source>
        <dbReference type="ARBA" id="ARBA00023098"/>
    </source>
</evidence>